<name>A0A8X7CAG9_9ARAC</name>
<evidence type="ECO:0000313" key="3">
    <source>
        <dbReference type="Proteomes" id="UP000886998"/>
    </source>
</evidence>
<proteinExistence type="predicted"/>
<keyword evidence="3" id="KW-1185">Reference proteome</keyword>
<dbReference type="AlphaFoldDB" id="A0A8X7CAG9"/>
<feature type="region of interest" description="Disordered" evidence="1">
    <location>
        <begin position="49"/>
        <end position="111"/>
    </location>
</feature>
<reference evidence="2" key="1">
    <citation type="submission" date="2020-08" db="EMBL/GenBank/DDBJ databases">
        <title>Multicomponent nature underlies the extraordinary mechanical properties of spider dragline silk.</title>
        <authorList>
            <person name="Kono N."/>
            <person name="Nakamura H."/>
            <person name="Mori M."/>
            <person name="Yoshida Y."/>
            <person name="Ohtoshi R."/>
            <person name="Malay A.D."/>
            <person name="Moran D.A.P."/>
            <person name="Tomita M."/>
            <person name="Numata K."/>
            <person name="Arakawa K."/>
        </authorList>
    </citation>
    <scope>NUCLEOTIDE SEQUENCE</scope>
</reference>
<dbReference type="EMBL" id="BMAV01015043">
    <property type="protein sequence ID" value="GFY64009.1"/>
    <property type="molecule type" value="Genomic_DNA"/>
</dbReference>
<comment type="caution">
    <text evidence="2">The sequence shown here is derived from an EMBL/GenBank/DDBJ whole genome shotgun (WGS) entry which is preliminary data.</text>
</comment>
<protein>
    <submittedName>
        <fullName evidence="2">Uncharacterized protein</fullName>
    </submittedName>
</protein>
<sequence>MYNCSPGHFVKSVERKRENDVLRRKRKTSRRRCRKSLFLDKKSTKNYGVSAEKPDLSNTFSPKKRMASFHSSSIRRRNERYRKKNYKPKNKSFMKRRTPKATDSFGFRRNL</sequence>
<feature type="compositionally biased region" description="Basic residues" evidence="1">
    <location>
        <begin position="62"/>
        <end position="99"/>
    </location>
</feature>
<gene>
    <name evidence="2" type="ORF">TNIN_496791</name>
</gene>
<evidence type="ECO:0000313" key="2">
    <source>
        <dbReference type="EMBL" id="GFY64009.1"/>
    </source>
</evidence>
<dbReference type="Proteomes" id="UP000886998">
    <property type="component" value="Unassembled WGS sequence"/>
</dbReference>
<evidence type="ECO:0000256" key="1">
    <source>
        <dbReference type="SAM" id="MobiDB-lite"/>
    </source>
</evidence>
<accession>A0A8X7CAG9</accession>
<organism evidence="2 3">
    <name type="scientific">Trichonephila inaurata madagascariensis</name>
    <dbReference type="NCBI Taxonomy" id="2747483"/>
    <lineage>
        <taxon>Eukaryota</taxon>
        <taxon>Metazoa</taxon>
        <taxon>Ecdysozoa</taxon>
        <taxon>Arthropoda</taxon>
        <taxon>Chelicerata</taxon>
        <taxon>Arachnida</taxon>
        <taxon>Araneae</taxon>
        <taxon>Araneomorphae</taxon>
        <taxon>Entelegynae</taxon>
        <taxon>Araneoidea</taxon>
        <taxon>Nephilidae</taxon>
        <taxon>Trichonephila</taxon>
        <taxon>Trichonephila inaurata</taxon>
    </lineage>
</organism>